<protein>
    <submittedName>
        <fullName evidence="2">NADPH-dependent FMN reductase</fullName>
        <ecNumber evidence="2">1.-.-.-</ecNumber>
    </submittedName>
</protein>
<dbReference type="EMBL" id="JBHMCY010000048">
    <property type="protein sequence ID" value="MFB9465544.1"/>
    <property type="molecule type" value="Genomic_DNA"/>
</dbReference>
<name>A0ABV5N5I2_9ACTN</name>
<evidence type="ECO:0000259" key="1">
    <source>
        <dbReference type="Pfam" id="PF03358"/>
    </source>
</evidence>
<dbReference type="Pfam" id="PF03358">
    <property type="entry name" value="FMN_red"/>
    <property type="match status" value="1"/>
</dbReference>
<dbReference type="InterPro" id="IPR029039">
    <property type="entry name" value="Flavoprotein-like_sf"/>
</dbReference>
<comment type="caution">
    <text evidence="2">The sequence shown here is derived from an EMBL/GenBank/DDBJ whole genome shotgun (WGS) entry which is preliminary data.</text>
</comment>
<sequence length="199" mass="22099">MSKLAIIVASTRPGRTGPVVARWVETEARRHDGFTEVELVDLAEVNLPFMNEPHHPRLARYTHRHTREWSARIAGADAFVFVMPEYNYGYNAELKNAIDYLHREWHYKPVGLVSYGGVSAGTRAAQMIKQVVTTLKMTPLSEAVSLPFVQQFVGEDGTLVPNEVMTASATAMFDELARVTEALRPLRTPTPSTGPHAAV</sequence>
<dbReference type="EC" id="1.-.-.-" evidence="2"/>
<dbReference type="GO" id="GO:0016491">
    <property type="term" value="F:oxidoreductase activity"/>
    <property type="evidence" value="ECO:0007669"/>
    <property type="project" value="UniProtKB-KW"/>
</dbReference>
<reference evidence="2 3" key="1">
    <citation type="submission" date="2024-09" db="EMBL/GenBank/DDBJ databases">
        <authorList>
            <person name="Sun Q."/>
            <person name="Mori K."/>
        </authorList>
    </citation>
    <scope>NUCLEOTIDE SEQUENCE [LARGE SCALE GENOMIC DNA]</scope>
    <source>
        <strain evidence="2 3">JCM 6917</strain>
    </source>
</reference>
<keyword evidence="2" id="KW-0560">Oxidoreductase</keyword>
<dbReference type="InterPro" id="IPR005025">
    <property type="entry name" value="FMN_Rdtase-like_dom"/>
</dbReference>
<dbReference type="SUPFAM" id="SSF52218">
    <property type="entry name" value="Flavoproteins"/>
    <property type="match status" value="1"/>
</dbReference>
<evidence type="ECO:0000313" key="3">
    <source>
        <dbReference type="Proteomes" id="UP001589709"/>
    </source>
</evidence>
<keyword evidence="3" id="KW-1185">Reference proteome</keyword>
<dbReference type="Gene3D" id="3.40.50.360">
    <property type="match status" value="1"/>
</dbReference>
<gene>
    <name evidence="2" type="ORF">ACFF45_23255</name>
</gene>
<feature type="domain" description="NADPH-dependent FMN reductase-like" evidence="1">
    <location>
        <begin position="3"/>
        <end position="148"/>
    </location>
</feature>
<organism evidence="2 3">
    <name type="scientific">Streptomyces cinereospinus</name>
    <dbReference type="NCBI Taxonomy" id="285561"/>
    <lineage>
        <taxon>Bacteria</taxon>
        <taxon>Bacillati</taxon>
        <taxon>Actinomycetota</taxon>
        <taxon>Actinomycetes</taxon>
        <taxon>Kitasatosporales</taxon>
        <taxon>Streptomycetaceae</taxon>
        <taxon>Streptomyces</taxon>
    </lineage>
</organism>
<dbReference type="InterPro" id="IPR050712">
    <property type="entry name" value="NAD(P)H-dep_reductase"/>
</dbReference>
<dbReference type="Proteomes" id="UP001589709">
    <property type="component" value="Unassembled WGS sequence"/>
</dbReference>
<dbReference type="PANTHER" id="PTHR30543:SF21">
    <property type="entry name" value="NAD(P)H-DEPENDENT FMN REDUCTASE LOT6"/>
    <property type="match status" value="1"/>
</dbReference>
<dbReference type="PANTHER" id="PTHR30543">
    <property type="entry name" value="CHROMATE REDUCTASE"/>
    <property type="match status" value="1"/>
</dbReference>
<evidence type="ECO:0000313" key="2">
    <source>
        <dbReference type="EMBL" id="MFB9465544.1"/>
    </source>
</evidence>
<proteinExistence type="predicted"/>
<accession>A0ABV5N5I2</accession>
<dbReference type="RefSeq" id="WP_381348371.1">
    <property type="nucleotide sequence ID" value="NZ_JBHMCY010000048.1"/>
</dbReference>